<dbReference type="Pfam" id="PF00561">
    <property type="entry name" value="Abhydrolase_1"/>
    <property type="match status" value="1"/>
</dbReference>
<organism evidence="2 3">
    <name type="scientific">Lachancea dasiensis</name>
    <dbReference type="NCBI Taxonomy" id="1072105"/>
    <lineage>
        <taxon>Eukaryota</taxon>
        <taxon>Fungi</taxon>
        <taxon>Dikarya</taxon>
        <taxon>Ascomycota</taxon>
        <taxon>Saccharomycotina</taxon>
        <taxon>Saccharomycetes</taxon>
        <taxon>Saccharomycetales</taxon>
        <taxon>Saccharomycetaceae</taxon>
        <taxon>Lachancea</taxon>
    </lineage>
</organism>
<sequence length="474" mass="54094">MLSLCSHWRKTFTFCCVWNIINQFSKSVVACNSQRKPTSQPSSNIVFQTRSQKLRTIGVEEVLLFKTMIGLRHYSAQRPLPRRIASRLMRPPAGIPRASGWKLYMSHITGTVKPRMTELQNEIMAAVDVLGSKNQSVVKDEINQWHFHNDQAPIKTPTLLIHGYAASSMAFHRNFSGLSRQIQDLYAIDLPANGLSPSQELDIKYPEPLALKVNIKADKFQIPYTIEYLPHKCLVQNLEDYYLDALEQWRHDNGLGAINIVAHSFGGYLSFKYAIKYPQAVKKLCLISPLGVERNVFSVNNHWRSNTEYQLNFEDPASKLYLPQRPAIPNTIFESQTKLLRNLGPLGAKLCWNYIASAYSRTPSLSYKKYVFEMFYGKDGLSQISKDVFTGLFTNRLLAKDPLLDCLVHLKADDLLLLYGDHDWMNRRAGFELTREAEAMGIDANYSEVSSSGHNLFLDNPEEFNQRVLQFIAS</sequence>
<name>A0A1G4JII6_9SACH</name>
<dbReference type="OrthoDB" id="7457040at2759"/>
<dbReference type="EMBL" id="LT598458">
    <property type="protein sequence ID" value="SCU90263.1"/>
    <property type="molecule type" value="Genomic_DNA"/>
</dbReference>
<reference evidence="2 3" key="1">
    <citation type="submission" date="2016-03" db="EMBL/GenBank/DDBJ databases">
        <authorList>
            <person name="Devillers H."/>
        </authorList>
    </citation>
    <scope>NUCLEOTIDE SEQUENCE [LARGE SCALE GENOMIC DNA]</scope>
    <source>
        <strain evidence="2">CBS 10888</strain>
    </source>
</reference>
<dbReference type="GO" id="GO:0004623">
    <property type="term" value="F:phospholipase A2 activity"/>
    <property type="evidence" value="ECO:0007669"/>
    <property type="project" value="TreeGrafter"/>
</dbReference>
<dbReference type="AlphaFoldDB" id="A0A1G4JII6"/>
<protein>
    <submittedName>
        <fullName evidence="2">LADA_0F02872g1_1</fullName>
    </submittedName>
</protein>
<dbReference type="Gene3D" id="3.40.50.1820">
    <property type="entry name" value="alpha/beta hydrolase"/>
    <property type="match status" value="1"/>
</dbReference>
<dbReference type="GO" id="GO:0006654">
    <property type="term" value="P:phosphatidic acid biosynthetic process"/>
    <property type="evidence" value="ECO:0007669"/>
    <property type="project" value="TreeGrafter"/>
</dbReference>
<dbReference type="Proteomes" id="UP000190274">
    <property type="component" value="Chromosome F"/>
</dbReference>
<dbReference type="SUPFAM" id="SSF53474">
    <property type="entry name" value="alpha/beta-Hydrolases"/>
    <property type="match status" value="1"/>
</dbReference>
<keyword evidence="3" id="KW-1185">Reference proteome</keyword>
<dbReference type="PANTHER" id="PTHR42886">
    <property type="entry name" value="RE40534P-RELATED"/>
    <property type="match status" value="1"/>
</dbReference>
<dbReference type="GO" id="GO:0035965">
    <property type="term" value="P:cardiolipin acyl-chain remodeling"/>
    <property type="evidence" value="ECO:0007669"/>
    <property type="project" value="TreeGrafter"/>
</dbReference>
<dbReference type="STRING" id="1266660.A0A1G4JII6"/>
<dbReference type="GO" id="GO:0005743">
    <property type="term" value="C:mitochondrial inner membrane"/>
    <property type="evidence" value="ECO:0007669"/>
    <property type="project" value="TreeGrafter"/>
</dbReference>
<dbReference type="InterPro" id="IPR000073">
    <property type="entry name" value="AB_hydrolase_1"/>
</dbReference>
<dbReference type="GO" id="GO:0055088">
    <property type="term" value="P:lipid homeostasis"/>
    <property type="evidence" value="ECO:0007669"/>
    <property type="project" value="TreeGrafter"/>
</dbReference>
<gene>
    <name evidence="2" type="ORF">LADA_0F02872G</name>
</gene>
<dbReference type="GO" id="GO:0042171">
    <property type="term" value="F:lysophosphatidic acid acyltransferase activity"/>
    <property type="evidence" value="ECO:0007669"/>
    <property type="project" value="TreeGrafter"/>
</dbReference>
<dbReference type="InterPro" id="IPR029058">
    <property type="entry name" value="AB_hydrolase_fold"/>
</dbReference>
<evidence type="ECO:0000313" key="2">
    <source>
        <dbReference type="EMBL" id="SCU90263.1"/>
    </source>
</evidence>
<dbReference type="PANTHER" id="PTHR42886:SF23">
    <property type="entry name" value="1-ACYLGLYCEROL-3-PHOSPHATE O-ACYLTRANSFERASE ICT1-RELATED"/>
    <property type="match status" value="1"/>
</dbReference>
<evidence type="ECO:0000259" key="1">
    <source>
        <dbReference type="Pfam" id="PF00561"/>
    </source>
</evidence>
<proteinExistence type="predicted"/>
<evidence type="ECO:0000313" key="3">
    <source>
        <dbReference type="Proteomes" id="UP000190274"/>
    </source>
</evidence>
<feature type="domain" description="AB hydrolase-1" evidence="1">
    <location>
        <begin position="159"/>
        <end position="461"/>
    </location>
</feature>
<accession>A0A1G4JII6</accession>